<evidence type="ECO:0000256" key="5">
    <source>
        <dbReference type="ARBA" id="ARBA00022679"/>
    </source>
</evidence>
<keyword evidence="8" id="KW-0472">Membrane</keyword>
<dbReference type="EMBL" id="FWPT01000004">
    <property type="protein sequence ID" value="SMA46700.1"/>
    <property type="molecule type" value="Genomic_DNA"/>
</dbReference>
<comment type="catalytic activity">
    <reaction evidence="1">
        <text>guanosine(46) in tRNA + S-adenosyl-L-methionine = N(7)-methylguanosine(46) in tRNA + S-adenosyl-L-homocysteine</text>
        <dbReference type="Rhea" id="RHEA:42708"/>
        <dbReference type="Rhea" id="RHEA-COMP:10188"/>
        <dbReference type="Rhea" id="RHEA-COMP:10189"/>
        <dbReference type="ChEBI" id="CHEBI:57856"/>
        <dbReference type="ChEBI" id="CHEBI:59789"/>
        <dbReference type="ChEBI" id="CHEBI:74269"/>
        <dbReference type="ChEBI" id="CHEBI:74480"/>
        <dbReference type="EC" id="2.1.1.33"/>
    </reaction>
</comment>
<dbReference type="EC" id="2.1.1.33" evidence="3"/>
<evidence type="ECO:0000256" key="8">
    <source>
        <dbReference type="SAM" id="Phobius"/>
    </source>
</evidence>
<dbReference type="RefSeq" id="WP_087109814.1">
    <property type="nucleotide sequence ID" value="NZ_CBCSCN010000002.1"/>
</dbReference>
<evidence type="ECO:0000256" key="3">
    <source>
        <dbReference type="ARBA" id="ARBA00011977"/>
    </source>
</evidence>
<dbReference type="PANTHER" id="PTHR13610">
    <property type="entry name" value="METHYLTRANSFERASE DOMAIN-CONTAINING PROTEIN"/>
    <property type="match status" value="1"/>
</dbReference>
<evidence type="ECO:0000256" key="1">
    <source>
        <dbReference type="ARBA" id="ARBA00000142"/>
    </source>
</evidence>
<keyword evidence="4 9" id="KW-0489">Methyltransferase</keyword>
<dbReference type="SUPFAM" id="SSF53335">
    <property type="entry name" value="S-adenosyl-L-methionine-dependent methyltransferases"/>
    <property type="match status" value="1"/>
</dbReference>
<keyword evidence="8" id="KW-1133">Transmembrane helix</keyword>
<reference evidence="9 10" key="1">
    <citation type="submission" date="2017-03" db="EMBL/GenBank/DDBJ databases">
        <authorList>
            <person name="Afonso C.L."/>
            <person name="Miller P.J."/>
            <person name="Scott M.A."/>
            <person name="Spackman E."/>
            <person name="Goraichik I."/>
            <person name="Dimitrov K.M."/>
            <person name="Suarez D.L."/>
            <person name="Swayne D.E."/>
        </authorList>
    </citation>
    <scope>NUCLEOTIDE SEQUENCE [LARGE SCALE GENOMIC DNA]</scope>
    <source>
        <strain evidence="9">SB41UT1</strain>
    </source>
</reference>
<comment type="function">
    <text evidence="2">Catalyzes the formation of N(7)-methylguanine at position 46 (m7G46) in tRNA.</text>
</comment>
<protein>
    <recommendedName>
        <fullName evidence="3">tRNA (guanine(46)-N(7))-methyltransferase</fullName>
        <ecNumber evidence="3">2.1.1.33</ecNumber>
    </recommendedName>
</protein>
<dbReference type="OrthoDB" id="5510758at2"/>
<dbReference type="AlphaFoldDB" id="A0A1X7AK27"/>
<sequence length="184" mass="20665">MDLTSIQLFLLVAPVLAAMWLVAISIRNGIGPMPSSRPVTKALKLLLPEKVNGSIIELGCGWGRVAMQLARHYPGNQVLAVENNFPVWLVCWLRVRFSGLRNIRVVYGDIYQFDLTNAGLVYCYLFTGAMQRLGDLFQEGRNELTLISSTFALPDREASNIVEAQDLWRSRLYCYELPAAQSLN</sequence>
<keyword evidence="10" id="KW-1185">Reference proteome</keyword>
<dbReference type="InterPro" id="IPR029063">
    <property type="entry name" value="SAM-dependent_MTases_sf"/>
</dbReference>
<dbReference type="Proteomes" id="UP000196573">
    <property type="component" value="Unassembled WGS sequence"/>
</dbReference>
<keyword evidence="8" id="KW-0812">Transmembrane</keyword>
<accession>A0A1X7AK27</accession>
<keyword evidence="5 9" id="KW-0808">Transferase</keyword>
<dbReference type="Pfam" id="PF02390">
    <property type="entry name" value="Methyltransf_4"/>
    <property type="match status" value="1"/>
</dbReference>
<evidence type="ECO:0000256" key="7">
    <source>
        <dbReference type="ARBA" id="ARBA00022694"/>
    </source>
</evidence>
<dbReference type="InterPro" id="IPR003358">
    <property type="entry name" value="tRNA_(Gua-N-7)_MeTrfase_Trmb"/>
</dbReference>
<evidence type="ECO:0000256" key="4">
    <source>
        <dbReference type="ARBA" id="ARBA00022603"/>
    </source>
</evidence>
<name>A0A1X7AK27_9GAMM</name>
<evidence type="ECO:0000256" key="6">
    <source>
        <dbReference type="ARBA" id="ARBA00022691"/>
    </source>
</evidence>
<keyword evidence="7" id="KW-0819">tRNA processing</keyword>
<gene>
    <name evidence="9" type="ORF">EHSB41UT_02241</name>
</gene>
<dbReference type="CDD" id="cd02440">
    <property type="entry name" value="AdoMet_MTases"/>
    <property type="match status" value="1"/>
</dbReference>
<evidence type="ECO:0000256" key="2">
    <source>
        <dbReference type="ARBA" id="ARBA00003015"/>
    </source>
</evidence>
<dbReference type="GO" id="GO:0016279">
    <property type="term" value="F:protein-lysine N-methyltransferase activity"/>
    <property type="evidence" value="ECO:0007669"/>
    <property type="project" value="InterPro"/>
</dbReference>
<proteinExistence type="predicted"/>
<dbReference type="InterPro" id="IPR026170">
    <property type="entry name" value="FAM173A/B"/>
</dbReference>
<dbReference type="Gene3D" id="3.40.50.150">
    <property type="entry name" value="Vaccinia Virus protein VP39"/>
    <property type="match status" value="1"/>
</dbReference>
<feature type="transmembrane region" description="Helical" evidence="8">
    <location>
        <begin position="6"/>
        <end position="26"/>
    </location>
</feature>
<evidence type="ECO:0000313" key="9">
    <source>
        <dbReference type="EMBL" id="SMA46700.1"/>
    </source>
</evidence>
<organism evidence="9 10">
    <name type="scientific">Parendozoicomonas haliclonae</name>
    <dbReference type="NCBI Taxonomy" id="1960125"/>
    <lineage>
        <taxon>Bacteria</taxon>
        <taxon>Pseudomonadati</taxon>
        <taxon>Pseudomonadota</taxon>
        <taxon>Gammaproteobacteria</taxon>
        <taxon>Oceanospirillales</taxon>
        <taxon>Endozoicomonadaceae</taxon>
        <taxon>Parendozoicomonas</taxon>
    </lineage>
</organism>
<dbReference type="PANTHER" id="PTHR13610:SF11">
    <property type="entry name" value="METHYLTRANSFERASE DOMAIN-CONTAINING PROTEIN"/>
    <property type="match status" value="1"/>
</dbReference>
<evidence type="ECO:0000313" key="10">
    <source>
        <dbReference type="Proteomes" id="UP000196573"/>
    </source>
</evidence>
<dbReference type="GO" id="GO:0008176">
    <property type="term" value="F:tRNA (guanine(46)-N7)-methyltransferase activity"/>
    <property type="evidence" value="ECO:0007669"/>
    <property type="project" value="UniProtKB-EC"/>
</dbReference>
<keyword evidence="6" id="KW-0949">S-adenosyl-L-methionine</keyword>